<accession>A0ACB8W0L7</accession>
<reference evidence="1" key="1">
    <citation type="submission" date="2022-04" db="EMBL/GenBank/DDBJ databases">
        <title>Jade perch genome.</title>
        <authorList>
            <person name="Chao B."/>
        </authorList>
    </citation>
    <scope>NUCLEOTIDE SEQUENCE</scope>
    <source>
        <strain evidence="1">CB-2022</strain>
    </source>
</reference>
<name>A0ACB8W0L7_9TELE</name>
<dbReference type="EMBL" id="CM041546">
    <property type="protein sequence ID" value="KAI3361527.1"/>
    <property type="molecule type" value="Genomic_DNA"/>
</dbReference>
<protein>
    <submittedName>
        <fullName evidence="1">Uncharacterized protein</fullName>
    </submittedName>
</protein>
<evidence type="ECO:0000313" key="1">
    <source>
        <dbReference type="EMBL" id="KAI3361527.1"/>
    </source>
</evidence>
<comment type="caution">
    <text evidence="1">The sequence shown here is derived from an EMBL/GenBank/DDBJ whole genome shotgun (WGS) entry which is preliminary data.</text>
</comment>
<gene>
    <name evidence="1" type="ORF">L3Q82_013676</name>
</gene>
<evidence type="ECO:0000313" key="2">
    <source>
        <dbReference type="Proteomes" id="UP000831701"/>
    </source>
</evidence>
<keyword evidence="2" id="KW-1185">Reference proteome</keyword>
<dbReference type="Proteomes" id="UP000831701">
    <property type="component" value="Chromosome 16"/>
</dbReference>
<proteinExistence type="predicted"/>
<organism evidence="1 2">
    <name type="scientific">Scortum barcoo</name>
    <name type="common">barcoo grunter</name>
    <dbReference type="NCBI Taxonomy" id="214431"/>
    <lineage>
        <taxon>Eukaryota</taxon>
        <taxon>Metazoa</taxon>
        <taxon>Chordata</taxon>
        <taxon>Craniata</taxon>
        <taxon>Vertebrata</taxon>
        <taxon>Euteleostomi</taxon>
        <taxon>Actinopterygii</taxon>
        <taxon>Neopterygii</taxon>
        <taxon>Teleostei</taxon>
        <taxon>Neoteleostei</taxon>
        <taxon>Acanthomorphata</taxon>
        <taxon>Eupercaria</taxon>
        <taxon>Centrarchiformes</taxon>
        <taxon>Terapontoidei</taxon>
        <taxon>Terapontidae</taxon>
        <taxon>Scortum</taxon>
    </lineage>
</organism>
<sequence>MQTRLFNYGGRKFYGEFWSEEQQLSMGLATFVGNAHQTETAGTYVRSLANKMDELLLLNTKNRDLCRSAALCFRDLAWLGFHLIRVDLTELSGKTRGGGICFYVNKGWCTDVTVLKKSCSPHLETLFINCKPFYSLQEFSLFILVGVYIHPQACVTETLQQLADQIRNVEQQHPDSLLIVLGDCNRANLSHQLPNYRQHIKCPTNEDTNILDHCYTTLKNAYRSVPQAALGLSNHCLVHLIPTYRQKLKSAKPVAKTVRRWSTEAKLELQACFDCTDWTVFDAATTDLHELTDTVTSYISFCEEIQLRQAKEEAYRSGDRILYQTRNTLTKEIRVAKRSYTEKLPADPSPALRISEEDVCWLFQRQKIRKAPGPDRSLELCEVPSCFKCSTIIPIPKKPSITGLSDYRPVALTSVVMKSFERLVLDITGPLLDPLQFAYRANRSVDDAVNMGLHYILQHLDSPGTYARILFVDFSSAFNTIIPDIFHSKLSQLTVPAPTCQVDLKLPDRQEAADDTVITTVIGLIRDGDESAYRWEVEQLVLWCGQNNLEMNTLKTVEMTADFRRSPPTLPRVSILNNTESAVETFRFMGSTISEDLKWESNIDAIRKKAQQR</sequence>
<feature type="non-terminal residue" evidence="1">
    <location>
        <position position="613"/>
    </location>
</feature>